<proteinExistence type="predicted"/>
<evidence type="ECO:0000313" key="5">
    <source>
        <dbReference type="EMBL" id="CAD7044364.1"/>
    </source>
</evidence>
<dbReference type="InterPro" id="IPR001789">
    <property type="entry name" value="Sig_transdc_resp-reg_receiver"/>
</dbReference>
<dbReference type="InterPro" id="IPR016032">
    <property type="entry name" value="Sig_transdc_resp-reg_C-effctor"/>
</dbReference>
<reference evidence="5 6" key="1">
    <citation type="submission" date="2020-11" db="EMBL/GenBank/DDBJ databases">
        <authorList>
            <person name="Lassalle F."/>
        </authorList>
    </citation>
    <scope>NUCLEOTIDE SEQUENCE [LARGE SCALE GENOMIC DNA]</scope>
    <source>
        <strain evidence="5 6">JC140</strain>
    </source>
</reference>
<dbReference type="InterPro" id="IPR011006">
    <property type="entry name" value="CheY-like_superfamily"/>
</dbReference>
<dbReference type="CDD" id="cd06170">
    <property type="entry name" value="LuxR_C_like"/>
    <property type="match status" value="1"/>
</dbReference>
<dbReference type="PANTHER" id="PTHR45566:SF1">
    <property type="entry name" value="HTH-TYPE TRANSCRIPTIONAL REGULATOR YHJB-RELATED"/>
    <property type="match status" value="1"/>
</dbReference>
<dbReference type="Proteomes" id="UP000606921">
    <property type="component" value="Unassembled WGS sequence"/>
</dbReference>
<evidence type="ECO:0000256" key="2">
    <source>
        <dbReference type="PROSITE-ProRule" id="PRU00169"/>
    </source>
</evidence>
<comment type="caution">
    <text evidence="5">The sequence shown here is derived from an EMBL/GenBank/DDBJ whole genome shotgun (WGS) entry which is preliminary data.</text>
</comment>
<evidence type="ECO:0000313" key="6">
    <source>
        <dbReference type="Proteomes" id="UP000606921"/>
    </source>
</evidence>
<dbReference type="PROSITE" id="PS50043">
    <property type="entry name" value="HTH_LUXR_2"/>
    <property type="match status" value="1"/>
</dbReference>
<keyword evidence="6" id="KW-1185">Reference proteome</keyword>
<dbReference type="InterPro" id="IPR000792">
    <property type="entry name" value="Tscrpt_reg_LuxR_C"/>
</dbReference>
<organism evidence="5 6">
    <name type="scientific">Pseudorhizobium endolithicum</name>
    <dbReference type="NCBI Taxonomy" id="1191678"/>
    <lineage>
        <taxon>Bacteria</taxon>
        <taxon>Pseudomonadati</taxon>
        <taxon>Pseudomonadota</taxon>
        <taxon>Alphaproteobacteria</taxon>
        <taxon>Hyphomicrobiales</taxon>
        <taxon>Rhizobiaceae</taxon>
        <taxon>Rhizobium/Agrobacterium group</taxon>
        <taxon>Pseudorhizobium</taxon>
    </lineage>
</organism>
<dbReference type="EMBL" id="CABFWF030000013">
    <property type="protein sequence ID" value="CAD7044364.1"/>
    <property type="molecule type" value="Genomic_DNA"/>
</dbReference>
<dbReference type="PROSITE" id="PS50110">
    <property type="entry name" value="RESPONSE_REGULATORY"/>
    <property type="match status" value="1"/>
</dbReference>
<dbReference type="RefSeq" id="WP_142593190.1">
    <property type="nucleotide sequence ID" value="NZ_CABFWF030000013.1"/>
</dbReference>
<dbReference type="PANTHER" id="PTHR45566">
    <property type="entry name" value="HTH-TYPE TRANSCRIPTIONAL REGULATOR YHJB-RELATED"/>
    <property type="match status" value="1"/>
</dbReference>
<dbReference type="SUPFAM" id="SSF46894">
    <property type="entry name" value="C-terminal effector domain of the bipartite response regulators"/>
    <property type="match status" value="1"/>
</dbReference>
<dbReference type="Gene3D" id="3.40.50.2300">
    <property type="match status" value="1"/>
</dbReference>
<accession>A0ABN7JWQ1</accession>
<dbReference type="PRINTS" id="PR00038">
    <property type="entry name" value="HTHLUXR"/>
</dbReference>
<name>A0ABN7JWQ1_9HYPH</name>
<evidence type="ECO:0000256" key="1">
    <source>
        <dbReference type="ARBA" id="ARBA00023125"/>
    </source>
</evidence>
<dbReference type="SMART" id="SM00421">
    <property type="entry name" value="HTH_LUXR"/>
    <property type="match status" value="1"/>
</dbReference>
<dbReference type="GO" id="GO:0003677">
    <property type="term" value="F:DNA binding"/>
    <property type="evidence" value="ECO:0007669"/>
    <property type="project" value="UniProtKB-KW"/>
</dbReference>
<dbReference type="PROSITE" id="PS00622">
    <property type="entry name" value="HTH_LUXR_1"/>
    <property type="match status" value="1"/>
</dbReference>
<sequence>MSTAVSDSYAHRAAPLGPFSGNVPSCAPQKLIIIDERALERECLAKSLVAHGLQMEVEAYQSIEACLDFVDLETDSIGLLINLGRASLCDDRLGSGVKRIIQSHSSVPVIILSENGDLKEMLSAFELGVKGYLSSSMGLSVCVGAISLALVGGSFVSADSLGDLRSLLTTAEERQRKRAALFTEREAEVIDALTRGKPNKIIAYELNLRESTVKVHIRSIMKKLNARNRTEAIFKMSGILNS</sequence>
<comment type="caution">
    <text evidence="2">Lacks conserved residue(s) required for the propagation of feature annotation.</text>
</comment>
<dbReference type="Pfam" id="PF00196">
    <property type="entry name" value="GerE"/>
    <property type="match status" value="1"/>
</dbReference>
<feature type="domain" description="Response regulatory" evidence="4">
    <location>
        <begin position="30"/>
        <end position="150"/>
    </location>
</feature>
<evidence type="ECO:0000259" key="4">
    <source>
        <dbReference type="PROSITE" id="PS50110"/>
    </source>
</evidence>
<dbReference type="InterPro" id="IPR051015">
    <property type="entry name" value="EvgA-like"/>
</dbReference>
<evidence type="ECO:0000259" key="3">
    <source>
        <dbReference type="PROSITE" id="PS50043"/>
    </source>
</evidence>
<protein>
    <submittedName>
        <fullName evidence="5">DNA-binding response regulator</fullName>
    </submittedName>
</protein>
<gene>
    <name evidence="5" type="ORF">REJC140_03811</name>
</gene>
<dbReference type="SUPFAM" id="SSF52172">
    <property type="entry name" value="CheY-like"/>
    <property type="match status" value="1"/>
</dbReference>
<keyword evidence="1 5" id="KW-0238">DNA-binding</keyword>
<feature type="domain" description="HTH luxR-type" evidence="3">
    <location>
        <begin position="175"/>
        <end position="240"/>
    </location>
</feature>